<gene>
    <name evidence="2" type="ORF">GCM10025867_27820</name>
</gene>
<protein>
    <recommendedName>
        <fullName evidence="1">WCX domain-containing protein</fullName>
    </recommendedName>
</protein>
<evidence type="ECO:0000313" key="3">
    <source>
        <dbReference type="Proteomes" id="UP001321486"/>
    </source>
</evidence>
<dbReference type="Proteomes" id="UP001321486">
    <property type="component" value="Chromosome"/>
</dbReference>
<proteinExistence type="predicted"/>
<feature type="domain" description="WCX" evidence="1">
    <location>
        <begin position="51"/>
        <end position="121"/>
    </location>
</feature>
<dbReference type="InterPro" id="IPR057727">
    <property type="entry name" value="WCX_dom"/>
</dbReference>
<accession>A0ABN6Y0G8</accession>
<evidence type="ECO:0000313" key="2">
    <source>
        <dbReference type="EMBL" id="BDZ50541.1"/>
    </source>
</evidence>
<name>A0ABN6Y0G8_9MICO</name>
<keyword evidence="3" id="KW-1185">Reference proteome</keyword>
<dbReference type="EMBL" id="AP027732">
    <property type="protein sequence ID" value="BDZ50541.1"/>
    <property type="molecule type" value="Genomic_DNA"/>
</dbReference>
<sequence length="132" mass="14574">MLGDRSRDGGRRTFLLSRIVGAVTVTGEIVDRPADATAERSLADLEELWEKQTATVRVDPNSDAETRLLKRRGTTRTDDGSLTVHWSDRYLLADELASFGPEVEVVSPDSVRSLVRERLTTLIADHEGSHSA</sequence>
<organism evidence="2 3">
    <name type="scientific">Frondihabitans sucicola</name>
    <dbReference type="NCBI Taxonomy" id="1268041"/>
    <lineage>
        <taxon>Bacteria</taxon>
        <taxon>Bacillati</taxon>
        <taxon>Actinomycetota</taxon>
        <taxon>Actinomycetes</taxon>
        <taxon>Micrococcales</taxon>
        <taxon>Microbacteriaceae</taxon>
        <taxon>Frondihabitans</taxon>
    </lineage>
</organism>
<dbReference type="Pfam" id="PF25583">
    <property type="entry name" value="WCX"/>
    <property type="match status" value="1"/>
</dbReference>
<reference evidence="3" key="1">
    <citation type="journal article" date="2019" name="Int. J. Syst. Evol. Microbiol.">
        <title>The Global Catalogue of Microorganisms (GCM) 10K type strain sequencing project: providing services to taxonomists for standard genome sequencing and annotation.</title>
        <authorList>
            <consortium name="The Broad Institute Genomics Platform"/>
            <consortium name="The Broad Institute Genome Sequencing Center for Infectious Disease"/>
            <person name="Wu L."/>
            <person name="Ma J."/>
        </authorList>
    </citation>
    <scope>NUCLEOTIDE SEQUENCE [LARGE SCALE GENOMIC DNA]</scope>
    <source>
        <strain evidence="3">NBRC 108728</strain>
    </source>
</reference>
<evidence type="ECO:0000259" key="1">
    <source>
        <dbReference type="Pfam" id="PF25583"/>
    </source>
</evidence>